<gene>
    <name evidence="1" type="ORF">MNBD_GAMMA10-3100</name>
</gene>
<accession>A0A3B0XSZ5</accession>
<dbReference type="EMBL" id="UOFJ01000294">
    <property type="protein sequence ID" value="VAW67820.1"/>
    <property type="molecule type" value="Genomic_DNA"/>
</dbReference>
<evidence type="ECO:0000313" key="1">
    <source>
        <dbReference type="EMBL" id="VAW67820.1"/>
    </source>
</evidence>
<reference evidence="1" key="1">
    <citation type="submission" date="2018-06" db="EMBL/GenBank/DDBJ databases">
        <authorList>
            <person name="Zhirakovskaya E."/>
        </authorList>
    </citation>
    <scope>NUCLEOTIDE SEQUENCE</scope>
</reference>
<name>A0A3B0XSZ5_9ZZZZ</name>
<protein>
    <submittedName>
        <fullName evidence="1">Uncharacterized protein</fullName>
    </submittedName>
</protein>
<organism evidence="1">
    <name type="scientific">hydrothermal vent metagenome</name>
    <dbReference type="NCBI Taxonomy" id="652676"/>
    <lineage>
        <taxon>unclassified sequences</taxon>
        <taxon>metagenomes</taxon>
        <taxon>ecological metagenomes</taxon>
    </lineage>
</organism>
<sequence length="177" mass="20390">MIKKITLLILLFQSNYAFSDFWDNVSKMDAQTIRSSIKQQGNQVILYCPTCGDNGIVEYLQVNNLNIGPSNWAENQFEVRTQARVIFKAEPVINNGVMSLKNMNCAVGKLSNESKVSADKISLNYHFLPENNRSSWTSFARVVQQKQLPESPTFTLQQQFVDKLQQCEKTWQRQFEK</sequence>
<dbReference type="AlphaFoldDB" id="A0A3B0XSZ5"/>
<proteinExistence type="predicted"/>